<dbReference type="SUPFAM" id="SSF55874">
    <property type="entry name" value="ATPase domain of HSP90 chaperone/DNA topoisomerase II/histidine kinase"/>
    <property type="match status" value="1"/>
</dbReference>
<evidence type="ECO:0000313" key="1">
    <source>
        <dbReference type="EMBL" id="BCZ46152.1"/>
    </source>
</evidence>
<evidence type="ECO:0008006" key="3">
    <source>
        <dbReference type="Google" id="ProtNLM"/>
    </source>
</evidence>
<keyword evidence="2" id="KW-1185">Reference proteome</keyword>
<reference evidence="2" key="1">
    <citation type="submission" date="2021-07" db="EMBL/GenBank/DDBJ databases">
        <title>Complete genome sequencing of a Clostridium isolate.</title>
        <authorList>
            <person name="Ueki A."/>
            <person name="Tonouchi A."/>
        </authorList>
    </citation>
    <scope>NUCLEOTIDE SEQUENCE [LARGE SCALE GENOMIC DNA]</scope>
    <source>
        <strain evidence="2">C5S11</strain>
    </source>
</reference>
<dbReference type="Pfam" id="PF13589">
    <property type="entry name" value="HATPase_c_3"/>
    <property type="match status" value="1"/>
</dbReference>
<dbReference type="Proteomes" id="UP000824633">
    <property type="component" value="Chromosome"/>
</dbReference>
<evidence type="ECO:0000313" key="2">
    <source>
        <dbReference type="Proteomes" id="UP000824633"/>
    </source>
</evidence>
<proteinExistence type="predicted"/>
<dbReference type="RefSeq" id="WP_224037670.1">
    <property type="nucleotide sequence ID" value="NZ_AP024849.1"/>
</dbReference>
<protein>
    <recommendedName>
        <fullName evidence="3">ATP-binding protein</fullName>
    </recommendedName>
</protein>
<name>A0ABM7T4F1_9CLOT</name>
<dbReference type="Gene3D" id="3.30.565.10">
    <property type="entry name" value="Histidine kinase-like ATPase, C-terminal domain"/>
    <property type="match status" value="1"/>
</dbReference>
<sequence length="658" mass="75111">MTNLDAITEKYKLTFSPRTITDALGSKIIELDAIVFSELIKNSRDAHSKNITINFENYKNTVSIEDNGNGMTSIYIKNNWGVVASDNKANDFSKLGGKGIGRFSVFKLCSKITIITKTEDSEELEFSINTAELLNLKSAENFEIKVTTNKMAKIFTTTNSKGTKIILENMNLISLDEIFSDLQNLILENSPTKQNLNINFIYPKDYVIQPIISTSDAKLLAPFKCTAYFNGNNLISYSFTAELNNVQVAFISESQKLSESFSKLDSNISLGKVYLQLNQFFLGNEFISHYGIDKNKLQTEFLDHFNGVSVYREDFKIFGLGNMDWLGLSERRIDKPTKHVNNKQIYSFVKLNSLDSNLLEEKTSREGFIRSKYLTYLKNAIMLIIKQFEDDALSYRKQLNKNPQLFESNINAEPLQWSSQISDNQKLTSHNTQDPSQIDDNQNLISQHTQEPNHVDDNQNLVSQLIQEPNHVDDNQNLVSQLTQGHYQANDSQNLGSQQSQESSQGLFKSYPKRSFNTSVIIDASFIVPDYAPEKIKKITYELQTVKSANTYSQALLLRCLLDITTNHGSKTLGIEFKEGDLKGSINKVLQHLGSNKLLNQKYIDRIRVAMNKDNIINYFNGIVHYPDYRTNYDAVKDIWDTFEPYIKYCIEKKMDES</sequence>
<dbReference type="InterPro" id="IPR036890">
    <property type="entry name" value="HATPase_C_sf"/>
</dbReference>
<organism evidence="1 2">
    <name type="scientific">Clostridium gelidum</name>
    <dbReference type="NCBI Taxonomy" id="704125"/>
    <lineage>
        <taxon>Bacteria</taxon>
        <taxon>Bacillati</taxon>
        <taxon>Bacillota</taxon>
        <taxon>Clostridia</taxon>
        <taxon>Eubacteriales</taxon>
        <taxon>Clostridiaceae</taxon>
        <taxon>Clostridium</taxon>
    </lineage>
</organism>
<dbReference type="EMBL" id="AP024849">
    <property type="protein sequence ID" value="BCZ46152.1"/>
    <property type="molecule type" value="Genomic_DNA"/>
</dbReference>
<accession>A0ABM7T4F1</accession>
<gene>
    <name evidence="1" type="ORF">psyc5s11_22190</name>
</gene>